<dbReference type="RefSeq" id="XP_012241320.1">
    <property type="nucleotide sequence ID" value="XM_012385897.3"/>
</dbReference>
<dbReference type="AlphaFoldDB" id="A0A6P3UUD7"/>
<reference evidence="3" key="1">
    <citation type="submission" date="2025-08" db="UniProtKB">
        <authorList>
            <consortium name="RefSeq"/>
        </authorList>
    </citation>
    <scope>IDENTIFICATION</scope>
</reference>
<protein>
    <submittedName>
        <fullName evidence="3">rRNA 2'-O-methyltransferase fibrillarin-like</fullName>
    </submittedName>
</protein>
<feature type="compositionally biased region" description="Basic residues" evidence="1">
    <location>
        <begin position="56"/>
        <end position="67"/>
    </location>
</feature>
<sequence length="109" mass="12075">MRCSYTIGEEAGSRRVTGAWPSRRRRERAEVGGGDGGEGGPRSGKRTGVQGTRARGMPRQRGSRRNSSRPTVLGRPGRSSWRRGKEAKRQVLSVYGQFDGEVSQEDERK</sequence>
<gene>
    <name evidence="3" type="primary">LOC105680803</name>
</gene>
<dbReference type="GeneID" id="105680803"/>
<evidence type="ECO:0000313" key="3">
    <source>
        <dbReference type="RefSeq" id="XP_012241320.1"/>
    </source>
</evidence>
<evidence type="ECO:0000313" key="2">
    <source>
        <dbReference type="Proteomes" id="UP000515180"/>
    </source>
</evidence>
<keyword evidence="2" id="KW-1185">Reference proteome</keyword>
<organism evidence="2 3">
    <name type="scientific">Bombus impatiens</name>
    <name type="common">Bumblebee</name>
    <dbReference type="NCBI Taxonomy" id="132113"/>
    <lineage>
        <taxon>Eukaryota</taxon>
        <taxon>Metazoa</taxon>
        <taxon>Ecdysozoa</taxon>
        <taxon>Arthropoda</taxon>
        <taxon>Hexapoda</taxon>
        <taxon>Insecta</taxon>
        <taxon>Pterygota</taxon>
        <taxon>Neoptera</taxon>
        <taxon>Endopterygota</taxon>
        <taxon>Hymenoptera</taxon>
        <taxon>Apocrita</taxon>
        <taxon>Aculeata</taxon>
        <taxon>Apoidea</taxon>
        <taxon>Anthophila</taxon>
        <taxon>Apidae</taxon>
        <taxon>Bombus</taxon>
        <taxon>Pyrobombus</taxon>
    </lineage>
</organism>
<accession>A0A6P3UUD7</accession>
<proteinExistence type="predicted"/>
<name>A0A6P3UUD7_BOMIM</name>
<evidence type="ECO:0000256" key="1">
    <source>
        <dbReference type="SAM" id="MobiDB-lite"/>
    </source>
</evidence>
<feature type="compositionally biased region" description="Gly residues" evidence="1">
    <location>
        <begin position="31"/>
        <end position="42"/>
    </location>
</feature>
<feature type="region of interest" description="Disordered" evidence="1">
    <location>
        <begin position="1"/>
        <end position="87"/>
    </location>
</feature>
<dbReference type="Proteomes" id="UP000515180">
    <property type="component" value="Unplaced"/>
</dbReference>
<dbReference type="KEGG" id="bim:105680803"/>